<name>A0A1C3U2V7_9HYPH</name>
<organism evidence="2 3">
    <name type="scientific">Rhizobium hainanense</name>
    <dbReference type="NCBI Taxonomy" id="52131"/>
    <lineage>
        <taxon>Bacteria</taxon>
        <taxon>Pseudomonadati</taxon>
        <taxon>Pseudomonadota</taxon>
        <taxon>Alphaproteobacteria</taxon>
        <taxon>Hyphomicrobiales</taxon>
        <taxon>Rhizobiaceae</taxon>
        <taxon>Rhizobium/Agrobacterium group</taxon>
        <taxon>Rhizobium</taxon>
    </lineage>
</organism>
<dbReference type="PANTHER" id="PTHR43664:SF1">
    <property type="entry name" value="BETA-METHYLMALYL-COA DEHYDRATASE"/>
    <property type="match status" value="1"/>
</dbReference>
<proteinExistence type="predicted"/>
<dbReference type="SUPFAM" id="SSF54637">
    <property type="entry name" value="Thioesterase/thiol ester dehydrase-isomerase"/>
    <property type="match status" value="1"/>
</dbReference>
<keyword evidence="3" id="KW-1185">Reference proteome</keyword>
<dbReference type="InterPro" id="IPR052342">
    <property type="entry name" value="MCH/BMMD"/>
</dbReference>
<dbReference type="InterPro" id="IPR002539">
    <property type="entry name" value="MaoC-like_dom"/>
</dbReference>
<dbReference type="Pfam" id="PF01575">
    <property type="entry name" value="MaoC_dehydratas"/>
    <property type="match status" value="1"/>
</dbReference>
<dbReference type="STRING" id="52131.GA0061100_101577"/>
<protein>
    <submittedName>
        <fullName evidence="2">Acyl dehydratase</fullName>
    </submittedName>
</protein>
<reference evidence="3" key="1">
    <citation type="submission" date="2016-08" db="EMBL/GenBank/DDBJ databases">
        <authorList>
            <person name="Varghese N."/>
            <person name="Submissions Spin"/>
        </authorList>
    </citation>
    <scope>NUCLEOTIDE SEQUENCE [LARGE SCALE GENOMIC DNA]</scope>
    <source>
        <strain evidence="3">CCBAU 57015</strain>
    </source>
</reference>
<dbReference type="Proteomes" id="UP000186228">
    <property type="component" value="Unassembled WGS sequence"/>
</dbReference>
<sequence length="176" mass="19425">MLAPPLQAMRLPMNETWRTTEDMTKLVYEDFQPGREFALGPKHMTAAEIIEFASEFDPQPMHLDEEAGRASILGGLAASGWHTSAVFMRMMCDSYILAADAQGAPGIDFMEWKKPVLAGDTLSGRSIVVEARPMRSRPGIGIVKFRHEVENQRGELVCLGENATMIRMRAGAEVSA</sequence>
<dbReference type="PANTHER" id="PTHR43664">
    <property type="entry name" value="MONOAMINE OXIDASE-RELATED"/>
    <property type="match status" value="1"/>
</dbReference>
<gene>
    <name evidence="2" type="ORF">GA0061100_101577</name>
</gene>
<dbReference type="Gene3D" id="3.10.129.10">
    <property type="entry name" value="Hotdog Thioesterase"/>
    <property type="match status" value="1"/>
</dbReference>
<accession>A0A1C3U2V7</accession>
<dbReference type="InterPro" id="IPR029069">
    <property type="entry name" value="HotDog_dom_sf"/>
</dbReference>
<dbReference type="CDD" id="cd03454">
    <property type="entry name" value="YdeM"/>
    <property type="match status" value="1"/>
</dbReference>
<dbReference type="EMBL" id="FMAC01000001">
    <property type="protein sequence ID" value="SCB09880.1"/>
    <property type="molecule type" value="Genomic_DNA"/>
</dbReference>
<evidence type="ECO:0000313" key="2">
    <source>
        <dbReference type="EMBL" id="SCB09880.1"/>
    </source>
</evidence>
<dbReference type="AlphaFoldDB" id="A0A1C3U2V7"/>
<feature type="domain" description="MaoC-like" evidence="1">
    <location>
        <begin position="33"/>
        <end position="135"/>
    </location>
</feature>
<evidence type="ECO:0000259" key="1">
    <source>
        <dbReference type="Pfam" id="PF01575"/>
    </source>
</evidence>
<evidence type="ECO:0000313" key="3">
    <source>
        <dbReference type="Proteomes" id="UP000186228"/>
    </source>
</evidence>